<dbReference type="AlphaFoldDB" id="A0A840X0A2"/>
<feature type="transmembrane region" description="Helical" evidence="5">
    <location>
        <begin position="201"/>
        <end position="222"/>
    </location>
</feature>
<feature type="transmembrane region" description="Helical" evidence="5">
    <location>
        <begin position="65"/>
        <end position="83"/>
    </location>
</feature>
<proteinExistence type="predicted"/>
<keyword evidence="2 5" id="KW-0812">Transmembrane</keyword>
<feature type="domain" description="EamA" evidence="7">
    <location>
        <begin position="143"/>
        <end position="271"/>
    </location>
</feature>
<comment type="caution">
    <text evidence="8">The sequence shown here is derived from an EMBL/GenBank/DDBJ whole genome shotgun (WGS) entry which is preliminary data.</text>
</comment>
<gene>
    <name evidence="8" type="ORF">FHS89_000085</name>
</gene>
<dbReference type="SUPFAM" id="SSF103481">
    <property type="entry name" value="Multidrug resistance efflux transporter EmrE"/>
    <property type="match status" value="2"/>
</dbReference>
<reference evidence="8 9" key="1">
    <citation type="submission" date="2020-08" db="EMBL/GenBank/DDBJ databases">
        <title>Genomic Encyclopedia of Type Strains, Phase IV (KMG-IV): sequencing the most valuable type-strain genomes for metagenomic binning, comparative biology and taxonomic classification.</title>
        <authorList>
            <person name="Goeker M."/>
        </authorList>
    </citation>
    <scope>NUCLEOTIDE SEQUENCE [LARGE SCALE GENOMIC DNA]</scope>
    <source>
        <strain evidence="8 9">DSM 103377</strain>
    </source>
</reference>
<feature type="signal peptide" evidence="6">
    <location>
        <begin position="1"/>
        <end position="15"/>
    </location>
</feature>
<feature type="transmembrane region" description="Helical" evidence="5">
    <location>
        <begin position="89"/>
        <end position="109"/>
    </location>
</feature>
<protein>
    <submittedName>
        <fullName evidence="8">Drug/metabolite transporter (DMT)-like permease</fullName>
    </submittedName>
</protein>
<feature type="transmembrane region" description="Helical" evidence="5">
    <location>
        <begin position="229"/>
        <end position="249"/>
    </location>
</feature>
<feature type="transmembrane region" description="Helical" evidence="5">
    <location>
        <begin position="255"/>
        <end position="273"/>
    </location>
</feature>
<evidence type="ECO:0000256" key="6">
    <source>
        <dbReference type="SAM" id="SignalP"/>
    </source>
</evidence>
<name>A0A840X0A2_9RHOB</name>
<dbReference type="PANTHER" id="PTHR32322">
    <property type="entry name" value="INNER MEMBRANE TRANSPORTER"/>
    <property type="match status" value="1"/>
</dbReference>
<feature type="chain" id="PRO_5032710472" evidence="6">
    <location>
        <begin position="16"/>
        <end position="275"/>
    </location>
</feature>
<dbReference type="Proteomes" id="UP000553766">
    <property type="component" value="Unassembled WGS sequence"/>
</dbReference>
<dbReference type="Pfam" id="PF00892">
    <property type="entry name" value="EamA"/>
    <property type="match status" value="1"/>
</dbReference>
<evidence type="ECO:0000256" key="2">
    <source>
        <dbReference type="ARBA" id="ARBA00022692"/>
    </source>
</evidence>
<evidence type="ECO:0000256" key="3">
    <source>
        <dbReference type="ARBA" id="ARBA00022989"/>
    </source>
</evidence>
<feature type="transmembrane region" description="Helical" evidence="5">
    <location>
        <begin position="36"/>
        <end position="53"/>
    </location>
</feature>
<comment type="subcellular location">
    <subcellularLocation>
        <location evidence="1">Membrane</location>
        <topology evidence="1">Multi-pass membrane protein</topology>
    </subcellularLocation>
</comment>
<feature type="transmembrane region" description="Helical" evidence="5">
    <location>
        <begin position="142"/>
        <end position="159"/>
    </location>
</feature>
<accession>A0A840X0A2</accession>
<dbReference type="InterPro" id="IPR037185">
    <property type="entry name" value="EmrE-like"/>
</dbReference>
<organism evidence="8 9">
    <name type="scientific">Rubricella aquisinus</name>
    <dbReference type="NCBI Taxonomy" id="2028108"/>
    <lineage>
        <taxon>Bacteria</taxon>
        <taxon>Pseudomonadati</taxon>
        <taxon>Pseudomonadota</taxon>
        <taxon>Alphaproteobacteria</taxon>
        <taxon>Rhodobacterales</taxon>
        <taxon>Paracoccaceae</taxon>
        <taxon>Rubricella</taxon>
    </lineage>
</organism>
<dbReference type="EMBL" id="JACIJS010000001">
    <property type="protein sequence ID" value="MBB5514087.1"/>
    <property type="molecule type" value="Genomic_DNA"/>
</dbReference>
<dbReference type="InterPro" id="IPR000620">
    <property type="entry name" value="EamA_dom"/>
</dbReference>
<sequence>MRLFLAVALTMVAFAANSVLNRAALADGAIGPAAFAAIRLGSGALALCLIVAIRREGFGLAPRNGTMALALLAYILGFSFAYLSLDAGLGALILFGGVQITMFAGALIAGEAVPRRRWLGAGIAFAGLVVLFAPGAAGPDPVGVLLMSIAAIGWGIYSLKGRGVAAPLPATAVNFALASPVALLLVLLIPDTVPMSAPGVVLAVVSGVVTSGLGYALWYAVLPHLRATVAGVAQLTVPIIALGGGVVFLGEGLTLGFMLAAVMVLGGVAVSLGKA</sequence>
<evidence type="ECO:0000313" key="9">
    <source>
        <dbReference type="Proteomes" id="UP000553766"/>
    </source>
</evidence>
<evidence type="ECO:0000256" key="5">
    <source>
        <dbReference type="SAM" id="Phobius"/>
    </source>
</evidence>
<keyword evidence="4 5" id="KW-0472">Membrane</keyword>
<dbReference type="RefSeq" id="WP_184007341.1">
    <property type="nucleotide sequence ID" value="NZ_JACIJS010000001.1"/>
</dbReference>
<feature type="transmembrane region" description="Helical" evidence="5">
    <location>
        <begin position="118"/>
        <end position="136"/>
    </location>
</feature>
<dbReference type="PANTHER" id="PTHR32322:SF9">
    <property type="entry name" value="AMINO-ACID METABOLITE EFFLUX PUMP-RELATED"/>
    <property type="match status" value="1"/>
</dbReference>
<dbReference type="GO" id="GO:0016020">
    <property type="term" value="C:membrane"/>
    <property type="evidence" value="ECO:0007669"/>
    <property type="project" value="UniProtKB-SubCell"/>
</dbReference>
<evidence type="ECO:0000313" key="8">
    <source>
        <dbReference type="EMBL" id="MBB5514087.1"/>
    </source>
</evidence>
<evidence type="ECO:0000256" key="1">
    <source>
        <dbReference type="ARBA" id="ARBA00004141"/>
    </source>
</evidence>
<evidence type="ECO:0000259" key="7">
    <source>
        <dbReference type="Pfam" id="PF00892"/>
    </source>
</evidence>
<keyword evidence="6" id="KW-0732">Signal</keyword>
<feature type="transmembrane region" description="Helical" evidence="5">
    <location>
        <begin position="171"/>
        <end position="189"/>
    </location>
</feature>
<keyword evidence="3 5" id="KW-1133">Transmembrane helix</keyword>
<keyword evidence="9" id="KW-1185">Reference proteome</keyword>
<dbReference type="InterPro" id="IPR050638">
    <property type="entry name" value="AA-Vitamin_Transporters"/>
</dbReference>
<evidence type="ECO:0000256" key="4">
    <source>
        <dbReference type="ARBA" id="ARBA00023136"/>
    </source>
</evidence>